<keyword evidence="1" id="KW-0812">Transmembrane</keyword>
<sequence>MFNRSSDERTEEQRGLDRDAYLFAAGVWFAEFVQWFLRSWSNGSLEAPIQVLEKAAYNIVTFLLTCGIWLILRGRGPYSAWGFIRASAPLVILASGLNTLIGWVLFYRFFMSPAELQDPANFNWLVLAPQPLSYLWVFFCWACFVATVVGAAEARARERALAESHRELQDARLRALRYQIHPHLVFNSLNAIQALLEARQTGAAKQTLELLSRFLRNTLASSTDSLTPLSRELETQRVYLDIEKVRFADRLQVRLMVEPDTREALVPALILQPLVENAIKHGLGQSIDGAEIRIGARRDGDRLHLWVEDDAAVSGPSRPGGFGIGLENTQSRLQTLYGEAGRLEAGPTGEGWRSELILPFEVEVGSGDATATEAAAA</sequence>
<dbReference type="PANTHER" id="PTHR34220">
    <property type="entry name" value="SENSOR HISTIDINE KINASE YPDA"/>
    <property type="match status" value="1"/>
</dbReference>
<gene>
    <name evidence="3" type="ORF">GCM10009422_26010</name>
</gene>
<keyword evidence="4" id="KW-1185">Reference proteome</keyword>
<dbReference type="EMBL" id="BAAAGA010000006">
    <property type="protein sequence ID" value="GAA0627778.1"/>
    <property type="molecule type" value="Genomic_DNA"/>
</dbReference>
<dbReference type="Pfam" id="PF06580">
    <property type="entry name" value="His_kinase"/>
    <property type="match status" value="1"/>
</dbReference>
<evidence type="ECO:0000313" key="3">
    <source>
        <dbReference type="EMBL" id="GAA0627778.1"/>
    </source>
</evidence>
<evidence type="ECO:0000256" key="1">
    <source>
        <dbReference type="SAM" id="Phobius"/>
    </source>
</evidence>
<dbReference type="RefSeq" id="WP_343794414.1">
    <property type="nucleotide sequence ID" value="NZ_BAAAGA010000006.1"/>
</dbReference>
<dbReference type="Proteomes" id="UP001501352">
    <property type="component" value="Unassembled WGS sequence"/>
</dbReference>
<evidence type="ECO:0000259" key="2">
    <source>
        <dbReference type="Pfam" id="PF06580"/>
    </source>
</evidence>
<keyword evidence="1" id="KW-0472">Membrane</keyword>
<dbReference type="PANTHER" id="PTHR34220:SF9">
    <property type="entry name" value="SIGNAL TRANSDUCTION HISTIDINE KINASE INTERNAL REGION DOMAIN-CONTAINING PROTEIN"/>
    <property type="match status" value="1"/>
</dbReference>
<dbReference type="Gene3D" id="3.30.565.10">
    <property type="entry name" value="Histidine kinase-like ATPase, C-terminal domain"/>
    <property type="match status" value="1"/>
</dbReference>
<dbReference type="SUPFAM" id="SSF55874">
    <property type="entry name" value="ATPase domain of HSP90 chaperone/DNA topoisomerase II/histidine kinase"/>
    <property type="match status" value="1"/>
</dbReference>
<name>A0ABN1H3B3_9CAUL</name>
<organism evidence="3 4">
    <name type="scientific">Brevundimonas kwangchunensis</name>
    <dbReference type="NCBI Taxonomy" id="322163"/>
    <lineage>
        <taxon>Bacteria</taxon>
        <taxon>Pseudomonadati</taxon>
        <taxon>Pseudomonadota</taxon>
        <taxon>Alphaproteobacteria</taxon>
        <taxon>Caulobacterales</taxon>
        <taxon>Caulobacteraceae</taxon>
        <taxon>Brevundimonas</taxon>
    </lineage>
</organism>
<dbReference type="InterPro" id="IPR010559">
    <property type="entry name" value="Sig_transdc_His_kin_internal"/>
</dbReference>
<feature type="transmembrane region" description="Helical" evidence="1">
    <location>
        <begin position="131"/>
        <end position="152"/>
    </location>
</feature>
<keyword evidence="1" id="KW-1133">Transmembrane helix</keyword>
<dbReference type="InterPro" id="IPR050640">
    <property type="entry name" value="Bact_2-comp_sensor_kinase"/>
</dbReference>
<evidence type="ECO:0000313" key="4">
    <source>
        <dbReference type="Proteomes" id="UP001501352"/>
    </source>
</evidence>
<feature type="transmembrane region" description="Helical" evidence="1">
    <location>
        <begin position="20"/>
        <end position="37"/>
    </location>
</feature>
<feature type="transmembrane region" description="Helical" evidence="1">
    <location>
        <begin position="86"/>
        <end position="111"/>
    </location>
</feature>
<dbReference type="InterPro" id="IPR036890">
    <property type="entry name" value="HATPase_C_sf"/>
</dbReference>
<reference evidence="3 4" key="1">
    <citation type="journal article" date="2019" name="Int. J. Syst. Evol. Microbiol.">
        <title>The Global Catalogue of Microorganisms (GCM) 10K type strain sequencing project: providing services to taxonomists for standard genome sequencing and annotation.</title>
        <authorList>
            <consortium name="The Broad Institute Genomics Platform"/>
            <consortium name="The Broad Institute Genome Sequencing Center for Infectious Disease"/>
            <person name="Wu L."/>
            <person name="Ma J."/>
        </authorList>
    </citation>
    <scope>NUCLEOTIDE SEQUENCE [LARGE SCALE GENOMIC DNA]</scope>
    <source>
        <strain evidence="3 4">JCM 12928</strain>
    </source>
</reference>
<comment type="caution">
    <text evidence="3">The sequence shown here is derived from an EMBL/GenBank/DDBJ whole genome shotgun (WGS) entry which is preliminary data.</text>
</comment>
<accession>A0ABN1H3B3</accession>
<feature type="domain" description="Signal transduction histidine kinase internal region" evidence="2">
    <location>
        <begin position="171"/>
        <end position="251"/>
    </location>
</feature>
<protein>
    <recommendedName>
        <fullName evidence="2">Signal transduction histidine kinase internal region domain-containing protein</fullName>
    </recommendedName>
</protein>
<feature type="transmembrane region" description="Helical" evidence="1">
    <location>
        <begin position="57"/>
        <end position="74"/>
    </location>
</feature>
<proteinExistence type="predicted"/>